<keyword evidence="2" id="KW-1185">Reference proteome</keyword>
<organism evidence="1 2">
    <name type="scientific">Candidatus Pantoea communis</name>
    <dbReference type="NCBI Taxonomy" id="2608354"/>
    <lineage>
        <taxon>Bacteria</taxon>
        <taxon>Pseudomonadati</taxon>
        <taxon>Pseudomonadota</taxon>
        <taxon>Gammaproteobacteria</taxon>
        <taxon>Enterobacterales</taxon>
        <taxon>Erwiniaceae</taxon>
        <taxon>Pantoea</taxon>
    </lineage>
</organism>
<dbReference type="EMBL" id="VWXC01000001">
    <property type="protein sequence ID" value="NIG17325.1"/>
    <property type="molecule type" value="Genomic_DNA"/>
</dbReference>
<reference evidence="1 2" key="1">
    <citation type="journal article" date="2019" name="bioRxiv">
        <title>Bacteria contribute to plant secondary compound degradation in a generalist herbivore system.</title>
        <authorList>
            <person name="Francoeur C.B."/>
            <person name="Khadempour L."/>
            <person name="Moreira-Soto R.D."/>
            <person name="Gotting K."/>
            <person name="Book A.J."/>
            <person name="Pinto-Tomas A.A."/>
            <person name="Keefover-Ring K."/>
            <person name="Currie C.R."/>
        </authorList>
    </citation>
    <scope>NUCLEOTIDE SEQUENCE [LARGE SCALE GENOMIC DNA]</scope>
    <source>
        <strain evidence="1">Al-1710</strain>
    </source>
</reference>
<accession>A0ABX0RI42</accession>
<dbReference type="InterPro" id="IPR009731">
    <property type="entry name" value="P-like"/>
</dbReference>
<dbReference type="Pfam" id="PF06992">
    <property type="entry name" value="Phage_lambda_P"/>
    <property type="match status" value="1"/>
</dbReference>
<evidence type="ECO:0000313" key="1">
    <source>
        <dbReference type="EMBL" id="NIG17325.1"/>
    </source>
</evidence>
<dbReference type="Proteomes" id="UP001515780">
    <property type="component" value="Unassembled WGS sequence"/>
</dbReference>
<proteinExistence type="predicted"/>
<dbReference type="RefSeq" id="WP_166718838.1">
    <property type="nucleotide sequence ID" value="NZ_VWXC01000001.1"/>
</dbReference>
<evidence type="ECO:0000313" key="2">
    <source>
        <dbReference type="Proteomes" id="UP001515780"/>
    </source>
</evidence>
<name>A0ABX0RI42_9GAMM</name>
<protein>
    <submittedName>
        <fullName evidence="1">DNA replication protein</fullName>
    </submittedName>
</protein>
<comment type="caution">
    <text evidence="1">The sequence shown here is derived from an EMBL/GenBank/DDBJ whole genome shotgun (WGS) entry which is preliminary data.</text>
</comment>
<sequence>MKQIAEAIKQRDAVQLSLIAQSHPEKKTDSIPPQAIEIFNDIFKQLRAIFPAMMATIKDQEQLNELRRQWVKAIAENHIYCSAQIEAGMRRARQHEKPFLPSPGEFVSWCKEGESQLYGLPKPEELYDTVMNFRARRFQYPCPEKYPWSSHAEYWLVTAVSSKMTALALTVSATMKVCESEIKRLGEKIRNGFIPPEPVPQVEKKVIVTSPDVALSYLANMRAMIKASH</sequence>
<gene>
    <name evidence="1" type="ORF">F3J37_01360</name>
</gene>